<dbReference type="PANTHER" id="PTHR23150">
    <property type="entry name" value="SULFATASE MODIFYING FACTOR 1, 2"/>
    <property type="match status" value="1"/>
</dbReference>
<name>A0A4Q1D5X9_9BACT</name>
<accession>A0A4Q1D5X9</accession>
<dbReference type="EMBL" id="SDHZ01000002">
    <property type="protein sequence ID" value="RXK83950.1"/>
    <property type="molecule type" value="Genomic_DNA"/>
</dbReference>
<dbReference type="PANTHER" id="PTHR23150:SF19">
    <property type="entry name" value="FORMYLGLYCINE-GENERATING ENZYME"/>
    <property type="match status" value="1"/>
</dbReference>
<dbReference type="AlphaFoldDB" id="A0A4Q1D5X9"/>
<organism evidence="2 3">
    <name type="scientific">Filimonas effusa</name>
    <dbReference type="NCBI Taxonomy" id="2508721"/>
    <lineage>
        <taxon>Bacteria</taxon>
        <taxon>Pseudomonadati</taxon>
        <taxon>Bacteroidota</taxon>
        <taxon>Chitinophagia</taxon>
        <taxon>Chitinophagales</taxon>
        <taxon>Chitinophagaceae</taxon>
        <taxon>Filimonas</taxon>
    </lineage>
</organism>
<keyword evidence="3" id="KW-1185">Reference proteome</keyword>
<reference evidence="2 3" key="1">
    <citation type="submission" date="2019-01" db="EMBL/GenBank/DDBJ databases">
        <title>Filimonas sp. strain TTM-71.</title>
        <authorList>
            <person name="Chen W.-M."/>
        </authorList>
    </citation>
    <scope>NUCLEOTIDE SEQUENCE [LARGE SCALE GENOMIC DNA]</scope>
    <source>
        <strain evidence="2 3">TTM-71</strain>
    </source>
</reference>
<dbReference type="Proteomes" id="UP000290545">
    <property type="component" value="Unassembled WGS sequence"/>
</dbReference>
<dbReference type="Gene3D" id="3.90.1580.10">
    <property type="entry name" value="paralog of FGE (formylglycine-generating enzyme)"/>
    <property type="match status" value="1"/>
</dbReference>
<proteinExistence type="predicted"/>
<gene>
    <name evidence="2" type="ORF">ESB13_13605</name>
</gene>
<dbReference type="InterPro" id="IPR005532">
    <property type="entry name" value="SUMF_dom"/>
</dbReference>
<dbReference type="OrthoDB" id="9768004at2"/>
<evidence type="ECO:0000259" key="1">
    <source>
        <dbReference type="Pfam" id="PF03781"/>
    </source>
</evidence>
<dbReference type="InterPro" id="IPR016187">
    <property type="entry name" value="CTDL_fold"/>
</dbReference>
<evidence type="ECO:0000313" key="3">
    <source>
        <dbReference type="Proteomes" id="UP000290545"/>
    </source>
</evidence>
<comment type="caution">
    <text evidence="2">The sequence shown here is derived from an EMBL/GenBank/DDBJ whole genome shotgun (WGS) entry which is preliminary data.</text>
</comment>
<dbReference type="InterPro" id="IPR051043">
    <property type="entry name" value="Sulfatase_Mod_Factor_Kinase"/>
</dbReference>
<sequence length="339" mass="38101">MPATAARFQTTLHDITTPQNTSTHNNAPTHPGMVWIEGGSFSMGGDNNQAADDEYPKHKVTVDGFWMDITEVTNARFQAFINATGYITTAERKPDWKELKKQLPPGTPEPDSFLLVPASLVFVAPPAEVPLNDYSQWWQWKTGANWRHPHGPGSTIEGKENYPVVHISWYDAQAYCKWAGKRLPTEAEWEWAARGKLTGNIYPWGNEPVEQGKPKANSWQGHFPDQNKVLDQYYYTAPVGSYDPNGYGLYDMAGNVWEWCADYYDSRYYQSVTKPGGVLNPTGPVKACDPNEPLASKRVIRGGSFLCNDGYCSGYRVARRMKTSEDSGMEHLGFRCVQQ</sequence>
<evidence type="ECO:0000313" key="2">
    <source>
        <dbReference type="EMBL" id="RXK83950.1"/>
    </source>
</evidence>
<dbReference type="SUPFAM" id="SSF56436">
    <property type="entry name" value="C-type lectin-like"/>
    <property type="match status" value="1"/>
</dbReference>
<feature type="domain" description="Sulfatase-modifying factor enzyme-like" evidence="1">
    <location>
        <begin position="30"/>
        <end position="337"/>
    </location>
</feature>
<dbReference type="InterPro" id="IPR042095">
    <property type="entry name" value="SUMF_sf"/>
</dbReference>
<dbReference type="Pfam" id="PF03781">
    <property type="entry name" value="FGE-sulfatase"/>
    <property type="match status" value="1"/>
</dbReference>
<protein>
    <submittedName>
        <fullName evidence="2">Formylglycine-generating enzyme family protein</fullName>
    </submittedName>
</protein>
<dbReference type="GO" id="GO:0120147">
    <property type="term" value="F:formylglycine-generating oxidase activity"/>
    <property type="evidence" value="ECO:0007669"/>
    <property type="project" value="TreeGrafter"/>
</dbReference>